<dbReference type="PIRSF" id="PIRSF036480">
    <property type="entry name" value="FormyFH4_hydr"/>
    <property type="match status" value="1"/>
</dbReference>
<dbReference type="InterPro" id="IPR002376">
    <property type="entry name" value="Formyl_transf_N"/>
</dbReference>
<dbReference type="InterPro" id="IPR045865">
    <property type="entry name" value="ACT-like_dom_sf"/>
</dbReference>
<dbReference type="InterPro" id="IPR002912">
    <property type="entry name" value="ACT_dom"/>
</dbReference>
<evidence type="ECO:0000259" key="3">
    <source>
        <dbReference type="PROSITE" id="PS51671"/>
    </source>
</evidence>
<dbReference type="InterPro" id="IPR036477">
    <property type="entry name" value="Formyl_transf_N_sf"/>
</dbReference>
<reference evidence="4" key="1">
    <citation type="submission" date="2020-05" db="EMBL/GenBank/DDBJ databases">
        <authorList>
            <person name="Chiriac C."/>
            <person name="Salcher M."/>
            <person name="Ghai R."/>
            <person name="Kavagutti S V."/>
        </authorList>
    </citation>
    <scope>NUCLEOTIDE SEQUENCE</scope>
</reference>
<dbReference type="InterPro" id="IPR004810">
    <property type="entry name" value="PurU"/>
</dbReference>
<proteinExistence type="predicted"/>
<dbReference type="AlphaFoldDB" id="A0A6J7E507"/>
<dbReference type="PRINTS" id="PR01575">
    <property type="entry name" value="FFH4HYDRLASE"/>
</dbReference>
<evidence type="ECO:0000313" key="4">
    <source>
        <dbReference type="EMBL" id="CAB4875884.1"/>
    </source>
</evidence>
<feature type="domain" description="ACT" evidence="3">
    <location>
        <begin position="6"/>
        <end position="86"/>
    </location>
</feature>
<keyword evidence="2" id="KW-0378">Hydrolase</keyword>
<protein>
    <submittedName>
        <fullName evidence="4">Unannotated protein</fullName>
    </submittedName>
</protein>
<evidence type="ECO:0000256" key="2">
    <source>
        <dbReference type="ARBA" id="ARBA00022801"/>
    </source>
</evidence>
<name>A0A6J7E507_9ZZZZ</name>
<dbReference type="PANTHER" id="PTHR42706">
    <property type="entry name" value="FORMYLTETRAHYDROFOLATE DEFORMYLASE"/>
    <property type="match status" value="1"/>
</dbReference>
<dbReference type="Pfam" id="PF00551">
    <property type="entry name" value="Formyl_trans_N"/>
    <property type="match status" value="1"/>
</dbReference>
<keyword evidence="1" id="KW-0554">One-carbon metabolism</keyword>
<dbReference type="GO" id="GO:0008864">
    <property type="term" value="F:formyltetrahydrofolate deformylase activity"/>
    <property type="evidence" value="ECO:0007669"/>
    <property type="project" value="InterPro"/>
</dbReference>
<dbReference type="Gene3D" id="3.40.50.170">
    <property type="entry name" value="Formyl transferase, N-terminal domain"/>
    <property type="match status" value="1"/>
</dbReference>
<dbReference type="PANTHER" id="PTHR42706:SF1">
    <property type="entry name" value="FORMYLTETRAHYDROFOLATE DEFORMYLASE 2, MITOCHONDRIAL"/>
    <property type="match status" value="1"/>
</dbReference>
<dbReference type="GO" id="GO:0006189">
    <property type="term" value="P:'de novo' IMP biosynthetic process"/>
    <property type="evidence" value="ECO:0007669"/>
    <property type="project" value="InterPro"/>
</dbReference>
<accession>A0A6J7E507</accession>
<gene>
    <name evidence="4" type="ORF">UFOPK3317_01149</name>
</gene>
<dbReference type="Gene3D" id="3.30.70.260">
    <property type="match status" value="1"/>
</dbReference>
<organism evidence="4">
    <name type="scientific">freshwater metagenome</name>
    <dbReference type="NCBI Taxonomy" id="449393"/>
    <lineage>
        <taxon>unclassified sequences</taxon>
        <taxon>metagenomes</taxon>
        <taxon>ecological metagenomes</taxon>
    </lineage>
</organism>
<dbReference type="SUPFAM" id="SSF53328">
    <property type="entry name" value="Formyltransferase"/>
    <property type="match status" value="1"/>
</dbReference>
<dbReference type="NCBIfam" id="NF004684">
    <property type="entry name" value="PRK06027.1"/>
    <property type="match status" value="1"/>
</dbReference>
<dbReference type="PROSITE" id="PS51671">
    <property type="entry name" value="ACT"/>
    <property type="match status" value="1"/>
</dbReference>
<dbReference type="GO" id="GO:0006730">
    <property type="term" value="P:one-carbon metabolic process"/>
    <property type="evidence" value="ECO:0007669"/>
    <property type="project" value="UniProtKB-KW"/>
</dbReference>
<dbReference type="EMBL" id="CAFBLK010000215">
    <property type="protein sequence ID" value="CAB4875884.1"/>
    <property type="molecule type" value="Genomic_DNA"/>
</dbReference>
<sequence>MNQDVVVLVSAPDRAGLVADTTSYVRDIGGNIAEAEQHTIPGLAFVQRMVISIPSTQSVEVMRDEIAVLTSGEVTCHLLGTRTRIALFVSRAGHAAYDVMSKVALAENPIDVACIVSDQPDHADLARRFDVPFVEVKVDGRTREEHESAVLEALDSFDFDLVVLARYMRILSADFLERINAPAINVHHALLPAFIGAGAYQRAWDRGVKLIGATAHYATVDLDEGPIIAQASTAVSHRDGPDDLARRGRELECAVLAQALSAHCQYRVLLTGNRTIIFED</sequence>
<dbReference type="SUPFAM" id="SSF55021">
    <property type="entry name" value="ACT-like"/>
    <property type="match status" value="1"/>
</dbReference>
<evidence type="ECO:0000256" key="1">
    <source>
        <dbReference type="ARBA" id="ARBA00022563"/>
    </source>
</evidence>